<evidence type="ECO:0000313" key="2">
    <source>
        <dbReference type="EMBL" id="OAG11686.1"/>
    </source>
</evidence>
<dbReference type="GeneID" id="28767044"/>
<dbReference type="EMBL" id="KV441548">
    <property type="protein sequence ID" value="OAG11686.1"/>
    <property type="molecule type" value="Genomic_DNA"/>
</dbReference>
<dbReference type="OrthoDB" id="3799947at2759"/>
<feature type="compositionally biased region" description="Polar residues" evidence="1">
    <location>
        <begin position="1"/>
        <end position="11"/>
    </location>
</feature>
<feature type="compositionally biased region" description="Basic residues" evidence="1">
    <location>
        <begin position="167"/>
        <end position="176"/>
    </location>
</feature>
<keyword evidence="3" id="KW-1185">Reference proteome</keyword>
<organism evidence="2 3">
    <name type="scientific">Paraphaeosphaeria sporulosa</name>
    <dbReference type="NCBI Taxonomy" id="1460663"/>
    <lineage>
        <taxon>Eukaryota</taxon>
        <taxon>Fungi</taxon>
        <taxon>Dikarya</taxon>
        <taxon>Ascomycota</taxon>
        <taxon>Pezizomycotina</taxon>
        <taxon>Dothideomycetes</taxon>
        <taxon>Pleosporomycetidae</taxon>
        <taxon>Pleosporales</taxon>
        <taxon>Massarineae</taxon>
        <taxon>Didymosphaeriaceae</taxon>
        <taxon>Paraphaeosphaeria</taxon>
    </lineage>
</organism>
<feature type="compositionally biased region" description="Basic and acidic residues" evidence="1">
    <location>
        <begin position="54"/>
        <end position="74"/>
    </location>
</feature>
<dbReference type="Proteomes" id="UP000077069">
    <property type="component" value="Unassembled WGS sequence"/>
</dbReference>
<feature type="region of interest" description="Disordered" evidence="1">
    <location>
        <begin position="54"/>
        <end position="78"/>
    </location>
</feature>
<gene>
    <name evidence="2" type="ORF">CC84DRAFT_1224979</name>
</gene>
<feature type="region of interest" description="Disordered" evidence="1">
    <location>
        <begin position="155"/>
        <end position="221"/>
    </location>
</feature>
<evidence type="ECO:0000313" key="3">
    <source>
        <dbReference type="Proteomes" id="UP000077069"/>
    </source>
</evidence>
<name>A0A177CWU2_9PLEO</name>
<proteinExistence type="predicted"/>
<dbReference type="AlphaFoldDB" id="A0A177CWU2"/>
<accession>A0A177CWU2</accession>
<evidence type="ECO:0000256" key="1">
    <source>
        <dbReference type="SAM" id="MobiDB-lite"/>
    </source>
</evidence>
<dbReference type="InParanoid" id="A0A177CWU2"/>
<reference evidence="2 3" key="1">
    <citation type="submission" date="2016-05" db="EMBL/GenBank/DDBJ databases">
        <title>Comparative analysis of secretome profiles of manganese(II)-oxidizing ascomycete fungi.</title>
        <authorList>
            <consortium name="DOE Joint Genome Institute"/>
            <person name="Zeiner C.A."/>
            <person name="Purvine S.O."/>
            <person name="Zink E.M."/>
            <person name="Wu S."/>
            <person name="Pasa-Tolic L."/>
            <person name="Chaput D.L."/>
            <person name="Haridas S."/>
            <person name="Grigoriev I.V."/>
            <person name="Santelli C.M."/>
            <person name="Hansel C.M."/>
        </authorList>
    </citation>
    <scope>NUCLEOTIDE SEQUENCE [LARGE SCALE GENOMIC DNA]</scope>
    <source>
        <strain evidence="2 3">AP3s5-JAC2a</strain>
    </source>
</reference>
<dbReference type="RefSeq" id="XP_018042051.1">
    <property type="nucleotide sequence ID" value="XM_018183558.1"/>
</dbReference>
<sequence length="294" mass="32964">MSTHTAHTHTYGSLRPAAGQRARADSPMMKENPEKHSLESLIGDIDTYIAEQEAYERDSWDEERPGMGRPRSDSRGTMFVDMDEGGAMVVSYRYPLEPTPALPARSPRRDELPEGELYVVDGQEVGAAPYMQDEDGASFVRVGVSADGKGIYVPKREGGRYGVGGHSRPRHRRGPRARSNSAQRPQYRCSPYPTTTAHRRPHCTALPSDLDAGSTEGEYPRPMRRVENNINIDVDKPLPRLPQSGYRKRRSFVEVIRRVMRKLCSSSRPAQGKKGKVYGVEQRDGSRVLTRRPS</sequence>
<feature type="region of interest" description="Disordered" evidence="1">
    <location>
        <begin position="1"/>
        <end position="41"/>
    </location>
</feature>
<protein>
    <submittedName>
        <fullName evidence="2">Uncharacterized protein</fullName>
    </submittedName>
</protein>
<feature type="region of interest" description="Disordered" evidence="1">
    <location>
        <begin position="264"/>
        <end position="294"/>
    </location>
</feature>